<dbReference type="PANTHER" id="PTHR24567">
    <property type="entry name" value="CRP FAMILY TRANSCRIPTIONAL REGULATORY PROTEIN"/>
    <property type="match status" value="1"/>
</dbReference>
<dbReference type="InterPro" id="IPR036390">
    <property type="entry name" value="WH_DNA-bd_sf"/>
</dbReference>
<dbReference type="InterPro" id="IPR000595">
    <property type="entry name" value="cNMP-bd_dom"/>
</dbReference>
<gene>
    <name evidence="6" type="ORF">GJ654_02885</name>
</gene>
<dbReference type="PANTHER" id="PTHR24567:SF74">
    <property type="entry name" value="HTH-TYPE TRANSCRIPTIONAL REGULATOR ARCR"/>
    <property type="match status" value="1"/>
</dbReference>
<dbReference type="AlphaFoldDB" id="A0A6N8DK93"/>
<dbReference type="InterPro" id="IPR036388">
    <property type="entry name" value="WH-like_DNA-bd_sf"/>
</dbReference>
<dbReference type="GO" id="GO:0003700">
    <property type="term" value="F:DNA-binding transcription factor activity"/>
    <property type="evidence" value="ECO:0007669"/>
    <property type="project" value="TreeGrafter"/>
</dbReference>
<proteinExistence type="predicted"/>
<protein>
    <submittedName>
        <fullName evidence="6">Cyclic nucleotide-binding domain-containing protein</fullName>
    </submittedName>
</protein>
<evidence type="ECO:0000313" key="6">
    <source>
        <dbReference type="EMBL" id="MTV29935.1"/>
    </source>
</evidence>
<feature type="domain" description="HTH crp-type" evidence="5">
    <location>
        <begin position="147"/>
        <end position="215"/>
    </location>
</feature>
<dbReference type="OrthoDB" id="190787at2"/>
<dbReference type="InterPro" id="IPR018490">
    <property type="entry name" value="cNMP-bd_dom_sf"/>
</dbReference>
<dbReference type="PROSITE" id="PS51063">
    <property type="entry name" value="HTH_CRP_2"/>
    <property type="match status" value="1"/>
</dbReference>
<organism evidence="6 7">
    <name type="scientific">Rhodoblastus acidophilus</name>
    <name type="common">Rhodopseudomonas acidophila</name>
    <dbReference type="NCBI Taxonomy" id="1074"/>
    <lineage>
        <taxon>Bacteria</taxon>
        <taxon>Pseudomonadati</taxon>
        <taxon>Pseudomonadota</taxon>
        <taxon>Alphaproteobacteria</taxon>
        <taxon>Hyphomicrobiales</taxon>
        <taxon>Rhodoblastaceae</taxon>
        <taxon>Rhodoblastus</taxon>
    </lineage>
</organism>
<dbReference type="Pfam" id="PF13545">
    <property type="entry name" value="HTH_Crp_2"/>
    <property type="match status" value="1"/>
</dbReference>
<reference evidence="6 7" key="1">
    <citation type="submission" date="2019-11" db="EMBL/GenBank/DDBJ databases">
        <title>Whole-genome sequence of a Rhodoblastus acidophilus DSM 142.</title>
        <authorList>
            <person name="Kyndt J.A."/>
            <person name="Meyer T.E."/>
        </authorList>
    </citation>
    <scope>NUCLEOTIDE SEQUENCE [LARGE SCALE GENOMIC DNA]</scope>
    <source>
        <strain evidence="6 7">DSM 142</strain>
    </source>
</reference>
<dbReference type="SMART" id="SM00419">
    <property type="entry name" value="HTH_CRP"/>
    <property type="match status" value="1"/>
</dbReference>
<dbReference type="SUPFAM" id="SSF51206">
    <property type="entry name" value="cAMP-binding domain-like"/>
    <property type="match status" value="1"/>
</dbReference>
<name>A0A6N8DK93_RHOAC</name>
<dbReference type="CDD" id="cd00038">
    <property type="entry name" value="CAP_ED"/>
    <property type="match status" value="1"/>
</dbReference>
<feature type="domain" description="Cyclic nucleotide-binding" evidence="4">
    <location>
        <begin position="14"/>
        <end position="133"/>
    </location>
</feature>
<dbReference type="EMBL" id="WNKS01000002">
    <property type="protein sequence ID" value="MTV29935.1"/>
    <property type="molecule type" value="Genomic_DNA"/>
</dbReference>
<keyword evidence="2" id="KW-0238">DNA-binding</keyword>
<keyword evidence="3" id="KW-0804">Transcription</keyword>
<dbReference type="InterPro" id="IPR050397">
    <property type="entry name" value="Env_Response_Regulators"/>
</dbReference>
<dbReference type="RefSeq" id="WP_155444604.1">
    <property type="nucleotide sequence ID" value="NZ_JAOQNR010000002.1"/>
</dbReference>
<evidence type="ECO:0000256" key="3">
    <source>
        <dbReference type="ARBA" id="ARBA00023163"/>
    </source>
</evidence>
<dbReference type="PROSITE" id="PS50042">
    <property type="entry name" value="CNMP_BINDING_3"/>
    <property type="match status" value="1"/>
</dbReference>
<sequence length="233" mass="25450">MTADHDTFLSRAPLFVAMGPELARSTVQKHTPRFYERGEEIFCEGEAADSFFFLIEGWVKVFRRGDEGEQVVAIFSAGDTFGEAAMFVGGHYPASAQAVSPARVLQIDGAALRRVLLENPQVAFSMLASFSDHLKHLVAQIDRLKARSDAERIADFLLAQTKETSGAVTIALPYEKPLIASRLGMKPETFSRALVRLRDHGVKVCRDDVLINDVGALSRFAARPPGAEARSGG</sequence>
<dbReference type="InterPro" id="IPR012318">
    <property type="entry name" value="HTH_CRP"/>
</dbReference>
<comment type="caution">
    <text evidence="6">The sequence shown here is derived from an EMBL/GenBank/DDBJ whole genome shotgun (WGS) entry which is preliminary data.</text>
</comment>
<dbReference type="SMART" id="SM00100">
    <property type="entry name" value="cNMP"/>
    <property type="match status" value="1"/>
</dbReference>
<dbReference type="InterPro" id="IPR014710">
    <property type="entry name" value="RmlC-like_jellyroll"/>
</dbReference>
<dbReference type="Pfam" id="PF00027">
    <property type="entry name" value="cNMP_binding"/>
    <property type="match status" value="1"/>
</dbReference>
<evidence type="ECO:0000256" key="1">
    <source>
        <dbReference type="ARBA" id="ARBA00023015"/>
    </source>
</evidence>
<dbReference type="Gene3D" id="2.60.120.10">
    <property type="entry name" value="Jelly Rolls"/>
    <property type="match status" value="1"/>
</dbReference>
<accession>A0A6N8DK93</accession>
<dbReference type="GO" id="GO:0003677">
    <property type="term" value="F:DNA binding"/>
    <property type="evidence" value="ECO:0007669"/>
    <property type="project" value="UniProtKB-KW"/>
</dbReference>
<dbReference type="Gene3D" id="1.10.10.10">
    <property type="entry name" value="Winged helix-like DNA-binding domain superfamily/Winged helix DNA-binding domain"/>
    <property type="match status" value="1"/>
</dbReference>
<keyword evidence="1" id="KW-0805">Transcription regulation</keyword>
<evidence type="ECO:0000259" key="5">
    <source>
        <dbReference type="PROSITE" id="PS51063"/>
    </source>
</evidence>
<dbReference type="GO" id="GO:0005829">
    <property type="term" value="C:cytosol"/>
    <property type="evidence" value="ECO:0007669"/>
    <property type="project" value="TreeGrafter"/>
</dbReference>
<dbReference type="Proteomes" id="UP000439113">
    <property type="component" value="Unassembled WGS sequence"/>
</dbReference>
<evidence type="ECO:0000259" key="4">
    <source>
        <dbReference type="PROSITE" id="PS50042"/>
    </source>
</evidence>
<evidence type="ECO:0000256" key="2">
    <source>
        <dbReference type="ARBA" id="ARBA00023125"/>
    </source>
</evidence>
<evidence type="ECO:0000313" key="7">
    <source>
        <dbReference type="Proteomes" id="UP000439113"/>
    </source>
</evidence>
<dbReference type="SUPFAM" id="SSF46785">
    <property type="entry name" value="Winged helix' DNA-binding domain"/>
    <property type="match status" value="1"/>
</dbReference>